<reference evidence="3 4" key="1">
    <citation type="submission" date="2014-03" db="EMBL/GenBank/DDBJ databases">
        <title>Genomics of Bifidobacteria.</title>
        <authorList>
            <person name="Ventura M."/>
            <person name="Milani C."/>
            <person name="Lugli G.A."/>
        </authorList>
    </citation>
    <scope>NUCLEOTIDE SEQUENCE [LARGE SCALE GENOMIC DNA]</scope>
    <source>
        <strain evidence="3 4">LMG 21775</strain>
    </source>
</reference>
<dbReference type="AlphaFoldDB" id="A0A087CF71"/>
<keyword evidence="4" id="KW-1185">Reference proteome</keyword>
<dbReference type="Gene3D" id="3.30.450.180">
    <property type="match status" value="1"/>
</dbReference>
<evidence type="ECO:0000259" key="2">
    <source>
        <dbReference type="PROSITE" id="PS50943"/>
    </source>
</evidence>
<dbReference type="InterPro" id="IPR010982">
    <property type="entry name" value="Lambda_DNA-bd_dom_sf"/>
</dbReference>
<dbReference type="STRING" id="218140.BPSY_0768"/>
<dbReference type="PANTHER" id="PTHR35010">
    <property type="entry name" value="BLL4672 PROTEIN-RELATED"/>
    <property type="match status" value="1"/>
</dbReference>
<feature type="domain" description="HTH cro/C1-type" evidence="2">
    <location>
        <begin position="32"/>
        <end position="83"/>
    </location>
</feature>
<dbReference type="GO" id="GO:0003677">
    <property type="term" value="F:DNA binding"/>
    <property type="evidence" value="ECO:0007669"/>
    <property type="project" value="InterPro"/>
</dbReference>
<dbReference type="RefSeq" id="WP_051921680.1">
    <property type="nucleotide sequence ID" value="NZ_JGZI01000009.1"/>
</dbReference>
<dbReference type="Gene3D" id="1.10.260.40">
    <property type="entry name" value="lambda repressor-like DNA-binding domains"/>
    <property type="match status" value="1"/>
</dbReference>
<dbReference type="SUPFAM" id="SSF47413">
    <property type="entry name" value="lambda repressor-like DNA-binding domains"/>
    <property type="match status" value="1"/>
</dbReference>
<dbReference type="CDD" id="cd00093">
    <property type="entry name" value="HTH_XRE"/>
    <property type="match status" value="1"/>
</dbReference>
<dbReference type="PROSITE" id="PS50943">
    <property type="entry name" value="HTH_CROC1"/>
    <property type="match status" value="1"/>
</dbReference>
<accession>A0A087CF71</accession>
<dbReference type="SMART" id="SM00530">
    <property type="entry name" value="HTH_XRE"/>
    <property type="match status" value="1"/>
</dbReference>
<gene>
    <name evidence="3" type="ORF">BPSY_0768</name>
</gene>
<dbReference type="PANTHER" id="PTHR35010:SF2">
    <property type="entry name" value="BLL4672 PROTEIN"/>
    <property type="match status" value="1"/>
</dbReference>
<proteinExistence type="predicted"/>
<evidence type="ECO:0000313" key="4">
    <source>
        <dbReference type="Proteomes" id="UP000029050"/>
    </source>
</evidence>
<dbReference type="OrthoDB" id="3518652at2"/>
<dbReference type="Proteomes" id="UP000029050">
    <property type="component" value="Unassembled WGS sequence"/>
</dbReference>
<evidence type="ECO:0000256" key="1">
    <source>
        <dbReference type="SAM" id="MobiDB-lite"/>
    </source>
</evidence>
<dbReference type="GeneID" id="98299974"/>
<sequence length="314" mass="34769">MPDFGGLREFLTSRRRAIDPREAGLPVSTVPRRRPGLRREEVAVLAGVSVDYYTRLEQGRVGKVSDAVIDAVSKALNLDGTERDHLHRLLDSAGATRRSTATATPHSTRLRRIARPALAELVRLMDPVPAILQGPRMEVLAINRIGAALTADFDAMPVKERNIARWLFLDPSARRVYPDWESVAAGTVAALRRSWNPGSRDTMLEELVGELTVKSPDFSRFWSEYRLFEHGYGRKRFHHDLVGDLTLNYETLSVAGDDGLFISTYAADPASPSAEKLDLLISWVAGHDGLPSRGGYDRSSTTILPRVRPDSTSS</sequence>
<evidence type="ECO:0000313" key="3">
    <source>
        <dbReference type="EMBL" id="KFI81921.1"/>
    </source>
</evidence>
<dbReference type="Pfam" id="PF17765">
    <property type="entry name" value="MLTR_LBD"/>
    <property type="match status" value="1"/>
</dbReference>
<organism evidence="3 4">
    <name type="scientific">Bifidobacterium psychraerophilum</name>
    <dbReference type="NCBI Taxonomy" id="218140"/>
    <lineage>
        <taxon>Bacteria</taxon>
        <taxon>Bacillati</taxon>
        <taxon>Actinomycetota</taxon>
        <taxon>Actinomycetes</taxon>
        <taxon>Bifidobacteriales</taxon>
        <taxon>Bifidobacteriaceae</taxon>
        <taxon>Bifidobacterium</taxon>
    </lineage>
</organism>
<name>A0A087CF71_9BIFI</name>
<dbReference type="InterPro" id="IPR001387">
    <property type="entry name" value="Cro/C1-type_HTH"/>
</dbReference>
<dbReference type="InterPro" id="IPR041413">
    <property type="entry name" value="MLTR_LBD"/>
</dbReference>
<comment type="caution">
    <text evidence="3">The sequence shown here is derived from an EMBL/GenBank/DDBJ whole genome shotgun (WGS) entry which is preliminary data.</text>
</comment>
<protein>
    <submittedName>
        <fullName evidence="3">Helix-turn-helix domain protein</fullName>
    </submittedName>
</protein>
<feature type="region of interest" description="Disordered" evidence="1">
    <location>
        <begin position="293"/>
        <end position="314"/>
    </location>
</feature>
<dbReference type="Pfam" id="PF13560">
    <property type="entry name" value="HTH_31"/>
    <property type="match status" value="1"/>
</dbReference>
<dbReference type="eggNOG" id="COG1396">
    <property type="taxonomic scope" value="Bacteria"/>
</dbReference>
<dbReference type="EMBL" id="JGZI01000009">
    <property type="protein sequence ID" value="KFI81921.1"/>
    <property type="molecule type" value="Genomic_DNA"/>
</dbReference>